<dbReference type="Proteomes" id="UP000297890">
    <property type="component" value="Unassembled WGS sequence"/>
</dbReference>
<dbReference type="SUPFAM" id="SSF159594">
    <property type="entry name" value="XCC0632-like"/>
    <property type="match status" value="1"/>
</dbReference>
<gene>
    <name evidence="3" type="ORF">E4680_01295</name>
</gene>
<feature type="region of interest" description="Disordered" evidence="1">
    <location>
        <begin position="199"/>
        <end position="228"/>
    </location>
</feature>
<proteinExistence type="predicted"/>
<organism evidence="3 4">
    <name type="scientific">Candidatus Macondimonas diazotrophica</name>
    <dbReference type="NCBI Taxonomy" id="2305248"/>
    <lineage>
        <taxon>Bacteria</taxon>
        <taxon>Pseudomonadati</taxon>
        <taxon>Pseudomonadota</taxon>
        <taxon>Gammaproteobacteria</taxon>
        <taxon>Chromatiales</taxon>
        <taxon>Ectothiorhodospiraceae</taxon>
        <taxon>Candidatus Macondimonas</taxon>
    </lineage>
</organism>
<dbReference type="InterPro" id="IPR005586">
    <property type="entry name" value="ABC_trans_aux"/>
</dbReference>
<accession>A0A4Z0FER4</accession>
<evidence type="ECO:0000259" key="2">
    <source>
        <dbReference type="Pfam" id="PF03886"/>
    </source>
</evidence>
<evidence type="ECO:0000313" key="3">
    <source>
        <dbReference type="EMBL" id="TFZ84200.1"/>
    </source>
</evidence>
<dbReference type="AlphaFoldDB" id="A0A4Z0FER4"/>
<feature type="domain" description="ABC-type transport auxiliary lipoprotein component" evidence="2">
    <location>
        <begin position="45"/>
        <end position="187"/>
    </location>
</feature>
<dbReference type="RefSeq" id="WP_135280560.1">
    <property type="nucleotide sequence ID" value="NZ_SRIO01000001.1"/>
</dbReference>
<sequence length="228" mass="25169">MTILHRALLVTLVMATLLTGCANLLPNRRPPPATPHDLGWLPPPPTVPLTEIPIVAVECPPWLNDSALRYRPKGGDATSLQTYPDDYWLAPPRELVLDRLRQSLLASRHAAVIASSPRYRLEVRLLKFEQEQSALNTEAVVTLQALLKDPRNRRQYASPVMEERVVTPSGPSGAVRGLGEATDQIIARLMTWTAETQTQMPPDTAAPIPAPNSTKAGLRSLFPERTLR</sequence>
<protein>
    <recommendedName>
        <fullName evidence="2">ABC-type transport auxiliary lipoprotein component domain-containing protein</fullName>
    </recommendedName>
</protein>
<dbReference type="PROSITE" id="PS51257">
    <property type="entry name" value="PROKAR_LIPOPROTEIN"/>
    <property type="match status" value="1"/>
</dbReference>
<name>A0A4Z0FER4_9GAMM</name>
<keyword evidence="4" id="KW-1185">Reference proteome</keyword>
<dbReference type="OrthoDB" id="5568302at2"/>
<evidence type="ECO:0000313" key="4">
    <source>
        <dbReference type="Proteomes" id="UP000297890"/>
    </source>
</evidence>
<reference evidence="3 4" key="1">
    <citation type="journal article" date="2019" name="ISME J.">
        <title>Candidatus Macondimonas diazotrophica, a novel gammaproteobacterial genus dominating crude-oil-contaminated coastal sediments.</title>
        <authorList>
            <person name="Karthikeyan S."/>
            <person name="Konstantinidis K."/>
        </authorList>
    </citation>
    <scope>NUCLEOTIDE SEQUENCE [LARGE SCALE GENOMIC DNA]</scope>
    <source>
        <strain evidence="3 4">KTK01</strain>
    </source>
</reference>
<dbReference type="EMBL" id="SRIO01000001">
    <property type="protein sequence ID" value="TFZ84200.1"/>
    <property type="molecule type" value="Genomic_DNA"/>
</dbReference>
<dbReference type="Gene3D" id="3.40.50.10610">
    <property type="entry name" value="ABC-type transport auxiliary lipoprotein component"/>
    <property type="match status" value="1"/>
</dbReference>
<dbReference type="Pfam" id="PF03886">
    <property type="entry name" value="ABC_trans_aux"/>
    <property type="match status" value="1"/>
</dbReference>
<comment type="caution">
    <text evidence="3">The sequence shown here is derived from an EMBL/GenBank/DDBJ whole genome shotgun (WGS) entry which is preliminary data.</text>
</comment>
<evidence type="ECO:0000256" key="1">
    <source>
        <dbReference type="SAM" id="MobiDB-lite"/>
    </source>
</evidence>